<sequence length="328" mass="35595">MAKVRFGIIGCGSMGRGHAGQITGAKAKDFCLAAVSDIVGERAEKLGDAHSVPWFTDNVKLMESGLVDAVIIATPHYAHPPLTIQAARRKLHVLCEKPIASSIGPARAMVAECKKRRVAMGVMFQQRNRPEMRKMKTMVARGDVGEVYRVEMLCSSWYRTQSYYNSGTWRGTWDGEGGGVLINQAPHSLDLFTWIGGMPKRVVATICTRHHKIEVENTANAIMDYGNGRTGYLYATTACAPGVEQMTVCGDRGTLGARRRLNCCAISRRGRISSRASGYRPASSSRFVSPCSIASRHSSRTRTRAISSTALTSSAAGGDFTISFTNPP</sequence>
<gene>
    <name evidence="3" type="ORF">LCGC14_2457910</name>
</gene>
<dbReference type="SUPFAM" id="SSF51735">
    <property type="entry name" value="NAD(P)-binding Rossmann-fold domains"/>
    <property type="match status" value="1"/>
</dbReference>
<evidence type="ECO:0000259" key="1">
    <source>
        <dbReference type="Pfam" id="PF01408"/>
    </source>
</evidence>
<dbReference type="GO" id="GO:0000166">
    <property type="term" value="F:nucleotide binding"/>
    <property type="evidence" value="ECO:0007669"/>
    <property type="project" value="InterPro"/>
</dbReference>
<protein>
    <recommendedName>
        <fullName evidence="4">Gfo/Idh/MocA-like oxidoreductase N-terminal domain-containing protein</fullName>
    </recommendedName>
</protein>
<dbReference type="Pfam" id="PF22725">
    <property type="entry name" value="GFO_IDH_MocA_C3"/>
    <property type="match status" value="1"/>
</dbReference>
<dbReference type="Pfam" id="PF01408">
    <property type="entry name" value="GFO_IDH_MocA"/>
    <property type="match status" value="1"/>
</dbReference>
<accession>A0A0F9C1W0</accession>
<name>A0A0F9C1W0_9ZZZZ</name>
<feature type="domain" description="GFO/IDH/MocA-like oxidoreductase" evidence="2">
    <location>
        <begin position="132"/>
        <end position="255"/>
    </location>
</feature>
<reference evidence="3" key="1">
    <citation type="journal article" date="2015" name="Nature">
        <title>Complex archaea that bridge the gap between prokaryotes and eukaryotes.</title>
        <authorList>
            <person name="Spang A."/>
            <person name="Saw J.H."/>
            <person name="Jorgensen S.L."/>
            <person name="Zaremba-Niedzwiedzka K."/>
            <person name="Martijn J."/>
            <person name="Lind A.E."/>
            <person name="van Eijk R."/>
            <person name="Schleper C."/>
            <person name="Guy L."/>
            <person name="Ettema T.J."/>
        </authorList>
    </citation>
    <scope>NUCLEOTIDE SEQUENCE</scope>
</reference>
<dbReference type="Gene3D" id="3.40.50.720">
    <property type="entry name" value="NAD(P)-binding Rossmann-like Domain"/>
    <property type="match status" value="1"/>
</dbReference>
<evidence type="ECO:0000313" key="3">
    <source>
        <dbReference type="EMBL" id="KKL20192.1"/>
    </source>
</evidence>
<dbReference type="InterPro" id="IPR000683">
    <property type="entry name" value="Gfo/Idh/MocA-like_OxRdtase_N"/>
</dbReference>
<dbReference type="PANTHER" id="PTHR43249">
    <property type="entry name" value="UDP-N-ACETYL-2-AMINO-2-DEOXY-D-GLUCURONATE OXIDASE"/>
    <property type="match status" value="1"/>
</dbReference>
<dbReference type="InterPro" id="IPR036291">
    <property type="entry name" value="NAD(P)-bd_dom_sf"/>
</dbReference>
<dbReference type="Gene3D" id="3.30.360.10">
    <property type="entry name" value="Dihydrodipicolinate Reductase, domain 2"/>
    <property type="match status" value="1"/>
</dbReference>
<dbReference type="InterPro" id="IPR052515">
    <property type="entry name" value="Gfo/Idh/MocA_Oxidoreductase"/>
</dbReference>
<dbReference type="SUPFAM" id="SSF55347">
    <property type="entry name" value="Glyceraldehyde-3-phosphate dehydrogenase-like, C-terminal domain"/>
    <property type="match status" value="1"/>
</dbReference>
<dbReference type="AlphaFoldDB" id="A0A0F9C1W0"/>
<organism evidence="3">
    <name type="scientific">marine sediment metagenome</name>
    <dbReference type="NCBI Taxonomy" id="412755"/>
    <lineage>
        <taxon>unclassified sequences</taxon>
        <taxon>metagenomes</taxon>
        <taxon>ecological metagenomes</taxon>
    </lineage>
</organism>
<comment type="caution">
    <text evidence="3">The sequence shown here is derived from an EMBL/GenBank/DDBJ whole genome shotgun (WGS) entry which is preliminary data.</text>
</comment>
<dbReference type="PANTHER" id="PTHR43249:SF1">
    <property type="entry name" value="D-GLUCOSIDE 3-DEHYDROGENASE"/>
    <property type="match status" value="1"/>
</dbReference>
<feature type="domain" description="Gfo/Idh/MocA-like oxidoreductase N-terminal" evidence="1">
    <location>
        <begin position="4"/>
        <end position="122"/>
    </location>
</feature>
<evidence type="ECO:0000259" key="2">
    <source>
        <dbReference type="Pfam" id="PF22725"/>
    </source>
</evidence>
<dbReference type="InterPro" id="IPR055170">
    <property type="entry name" value="GFO_IDH_MocA-like_dom"/>
</dbReference>
<dbReference type="EMBL" id="LAZR01038195">
    <property type="protein sequence ID" value="KKL20192.1"/>
    <property type="molecule type" value="Genomic_DNA"/>
</dbReference>
<proteinExistence type="predicted"/>
<evidence type="ECO:0008006" key="4">
    <source>
        <dbReference type="Google" id="ProtNLM"/>
    </source>
</evidence>